<feature type="compositionally biased region" description="Low complexity" evidence="1">
    <location>
        <begin position="412"/>
        <end position="432"/>
    </location>
</feature>
<evidence type="ECO:0000259" key="3">
    <source>
        <dbReference type="Pfam" id="PF26087"/>
    </source>
</evidence>
<feature type="region of interest" description="Disordered" evidence="1">
    <location>
        <begin position="593"/>
        <end position="704"/>
    </location>
</feature>
<name>A0A139IC86_9PEZI</name>
<dbReference type="PANTHER" id="PTHR22949:SF0">
    <property type="entry name" value="RE27538P"/>
    <property type="match status" value="1"/>
</dbReference>
<evidence type="ECO:0000256" key="1">
    <source>
        <dbReference type="SAM" id="MobiDB-lite"/>
    </source>
</evidence>
<organism evidence="4 5">
    <name type="scientific">Pseudocercospora musae</name>
    <dbReference type="NCBI Taxonomy" id="113226"/>
    <lineage>
        <taxon>Eukaryota</taxon>
        <taxon>Fungi</taxon>
        <taxon>Dikarya</taxon>
        <taxon>Ascomycota</taxon>
        <taxon>Pezizomycotina</taxon>
        <taxon>Dothideomycetes</taxon>
        <taxon>Dothideomycetidae</taxon>
        <taxon>Mycosphaerellales</taxon>
        <taxon>Mycosphaerellaceae</taxon>
        <taxon>Pseudocercospora</taxon>
    </lineage>
</organism>
<dbReference type="AlphaFoldDB" id="A0A139IC86"/>
<accession>A0A139IC86</accession>
<comment type="caution">
    <text evidence="4">The sequence shown here is derived from an EMBL/GenBank/DDBJ whole genome shotgun (WGS) entry which is preliminary data.</text>
</comment>
<feature type="compositionally biased region" description="Low complexity" evidence="1">
    <location>
        <begin position="305"/>
        <end position="320"/>
    </location>
</feature>
<gene>
    <name evidence="4" type="ORF">AC579_589</name>
</gene>
<feature type="compositionally biased region" description="Polar residues" evidence="1">
    <location>
        <begin position="659"/>
        <end position="696"/>
    </location>
</feature>
<evidence type="ECO:0000313" key="4">
    <source>
        <dbReference type="EMBL" id="KXT12367.1"/>
    </source>
</evidence>
<feature type="region of interest" description="Disordered" evidence="1">
    <location>
        <begin position="406"/>
        <end position="473"/>
    </location>
</feature>
<dbReference type="STRING" id="113226.A0A139IC86"/>
<feature type="compositionally biased region" description="Polar residues" evidence="1">
    <location>
        <begin position="241"/>
        <end position="265"/>
    </location>
</feature>
<feature type="compositionally biased region" description="Polar residues" evidence="1">
    <location>
        <begin position="321"/>
        <end position="359"/>
    </location>
</feature>
<feature type="region of interest" description="Disordered" evidence="1">
    <location>
        <begin position="795"/>
        <end position="833"/>
    </location>
</feature>
<dbReference type="OrthoDB" id="5599902at2759"/>
<dbReference type="InterPro" id="IPR058345">
    <property type="entry name" value="DUF8032"/>
</dbReference>
<feature type="signal peptide" evidence="2">
    <location>
        <begin position="1"/>
        <end position="19"/>
    </location>
</feature>
<keyword evidence="2" id="KW-0732">Signal</keyword>
<dbReference type="Proteomes" id="UP000073492">
    <property type="component" value="Unassembled WGS sequence"/>
</dbReference>
<dbReference type="Pfam" id="PF26087">
    <property type="entry name" value="DUF8032"/>
    <property type="match status" value="1"/>
</dbReference>
<feature type="compositionally biased region" description="Low complexity" evidence="1">
    <location>
        <begin position="268"/>
        <end position="282"/>
    </location>
</feature>
<feature type="compositionally biased region" description="Pro residues" evidence="1">
    <location>
        <begin position="622"/>
        <end position="635"/>
    </location>
</feature>
<feature type="region of interest" description="Disordered" evidence="1">
    <location>
        <begin position="212"/>
        <end position="372"/>
    </location>
</feature>
<feature type="compositionally biased region" description="Basic and acidic residues" evidence="1">
    <location>
        <begin position="114"/>
        <end position="126"/>
    </location>
</feature>
<feature type="domain" description="DUF8032" evidence="3">
    <location>
        <begin position="482"/>
        <end position="576"/>
    </location>
</feature>
<feature type="compositionally biased region" description="Pro residues" evidence="1">
    <location>
        <begin position="449"/>
        <end position="469"/>
    </location>
</feature>
<evidence type="ECO:0000256" key="2">
    <source>
        <dbReference type="SAM" id="SignalP"/>
    </source>
</evidence>
<evidence type="ECO:0000313" key="5">
    <source>
        <dbReference type="Proteomes" id="UP000073492"/>
    </source>
</evidence>
<dbReference type="EMBL" id="LFZO01000154">
    <property type="protein sequence ID" value="KXT12367.1"/>
    <property type="molecule type" value="Genomic_DNA"/>
</dbReference>
<sequence length="890" mass="96382">MHAPAPLCAQPVLAVSVRACAWTLGLRLCARATSDECVICRESVTSYNNSSQQPAASYRVGARKKAACPALHTRIGSRPLKTRPPAAQHPPPALPGPLTFIHLEQGCVVRQGKARQDTTSIEHDSATRLGDGLSGGPSQLDTAAGAYRYLSRCCFGIGFGCEKSREPGSPRPLGVDGRATRAIATCARMSVVALQVPRAFPAAMQSFETRPLHTLPNQPNAGHQQGLPPPPPLQHPRSAGLVQQQHRPNSPHQSQNTINSASNGPYISPHSSSHSLSQHQSPYIGTVPGIPSQSSGEAHFFGAHPSPYSSNSAAGSYASSEPNESMATQAAISRQTYPPISSYQTPQSNSPASIHSPQTDAHGRPLYGIPSMPQQMYYPQYQMQQQQSPYGQHPAAASHSSITSAPGMLMSHQQPQQHMQQPPQAQAGHPQAMLDNKPSQSSLQRPPSALAPPQAPQTPSGPAPGPIPATTPLVVRQDNNGVQWIAFEYSRDRVKMEYTIRCDVESVNVDELSPEFKSANCVYPRACCGKDQYKGNRLHYESECNAVGWALAQLNPNLREKRGLIQRAVDSWRNSNQDVRLRSRRVRRMAKIQNRNAAKATPGAPGQYPGPQGPGSAGLPPQGMPPGSGRPPMGPGPQMHHHHTDGSEPGGGNDVSAGNEYSSGTGHPNQPTNGQSDLTSPTTGRYSQNFYPSYPQQPGVRGSSMPPIHDAMDPMHSQASTLATPARDSVKKEDEEHKRALFGDVPESKRRKFILVDDNQRGTRVRVRVMLDQVKMDDMPDAHLRINAVYPRSYFPRQMRSPPGSPGARGNWDDENDEGEDGQTLPPQGKTLVPVSLMDGSEAKLPVPRMTKSKRSKEVALNELGYRMSWGQARTFNGMSHSIPTSPHRR</sequence>
<proteinExistence type="predicted"/>
<feature type="region of interest" description="Disordered" evidence="1">
    <location>
        <begin position="114"/>
        <end position="137"/>
    </location>
</feature>
<reference evidence="4 5" key="1">
    <citation type="submission" date="2015-07" db="EMBL/GenBank/DDBJ databases">
        <title>Comparative genomics of the Sigatoka disease complex on banana suggests a link between parallel evolutionary changes in Pseudocercospora fijiensis and Pseudocercospora eumusae and increased virulence on the banana host.</title>
        <authorList>
            <person name="Chang T.-C."/>
            <person name="Salvucci A."/>
            <person name="Crous P.W."/>
            <person name="Stergiopoulos I."/>
        </authorList>
    </citation>
    <scope>NUCLEOTIDE SEQUENCE [LARGE SCALE GENOMIC DNA]</scope>
    <source>
        <strain evidence="4 5">CBS 116634</strain>
    </source>
</reference>
<dbReference type="PANTHER" id="PTHR22949">
    <property type="entry name" value="WHITE COLLAR 2 PROTEIN WC2"/>
    <property type="match status" value="1"/>
</dbReference>
<keyword evidence="5" id="KW-1185">Reference proteome</keyword>
<feature type="chain" id="PRO_5007297351" description="DUF8032 domain-containing protein" evidence="2">
    <location>
        <begin position="20"/>
        <end position="890"/>
    </location>
</feature>
<protein>
    <recommendedName>
        <fullName evidence="3">DUF8032 domain-containing protein</fullName>
    </recommendedName>
</protein>